<dbReference type="InterPro" id="IPR007359">
    <property type="entry name" value="SigmaE_reg_RseC_MucC"/>
</dbReference>
<reference evidence="2 3" key="1">
    <citation type="submission" date="2019-02" db="EMBL/GenBank/DDBJ databases">
        <authorList>
            <person name="Manzano-Marin A."/>
            <person name="Manzano-Marin A."/>
        </authorList>
    </citation>
    <scope>NUCLEOTIDE SEQUENCE [LARGE SCALE GENOMIC DNA]</scope>
    <source>
        <strain evidence="2 3">ErCicuneomaculata</strain>
    </source>
</reference>
<organism evidence="2 3">
    <name type="scientific">Candidatus Erwinia haradaeae</name>
    <dbReference type="NCBI Taxonomy" id="1922217"/>
    <lineage>
        <taxon>Bacteria</taxon>
        <taxon>Pseudomonadati</taxon>
        <taxon>Pseudomonadota</taxon>
        <taxon>Gammaproteobacteria</taxon>
        <taxon>Enterobacterales</taxon>
        <taxon>Erwiniaceae</taxon>
        <taxon>Erwinia</taxon>
    </lineage>
</organism>
<evidence type="ECO:0000256" key="1">
    <source>
        <dbReference type="SAM" id="Phobius"/>
    </source>
</evidence>
<dbReference type="EMBL" id="LR217703">
    <property type="protein sequence ID" value="VFP80264.1"/>
    <property type="molecule type" value="Genomic_DNA"/>
</dbReference>
<protein>
    <submittedName>
        <fullName evidence="2">Protein RseC, partial</fullName>
    </submittedName>
</protein>
<dbReference type="Proteomes" id="UP000294412">
    <property type="component" value="Chromosome"/>
</dbReference>
<evidence type="ECO:0000313" key="2">
    <source>
        <dbReference type="EMBL" id="VFP80264.1"/>
    </source>
</evidence>
<keyword evidence="1" id="KW-0812">Transmembrane</keyword>
<proteinExistence type="predicted"/>
<keyword evidence="1" id="KW-0472">Membrane</keyword>
<feature type="transmembrane region" description="Helical" evidence="1">
    <location>
        <begin position="106"/>
        <end position="125"/>
    </location>
</feature>
<feature type="transmembrane region" description="Helical" evidence="1">
    <location>
        <begin position="74"/>
        <end position="100"/>
    </location>
</feature>
<dbReference type="RefSeq" id="WP_157993775.1">
    <property type="nucleotide sequence ID" value="NZ_LR217703.1"/>
</dbReference>
<evidence type="ECO:0000313" key="3">
    <source>
        <dbReference type="Proteomes" id="UP000294412"/>
    </source>
</evidence>
<dbReference type="PANTHER" id="PTHR35867">
    <property type="entry name" value="PROTEIN RSEC"/>
    <property type="match status" value="1"/>
</dbReference>
<dbReference type="AlphaFoldDB" id="A0A451D3M3"/>
<sequence>MIKTQATLLSYKNNIATLYVKKPMLCSSCSKLVNFKQHHNQFLLDSKNTYTFIVYNINMISCGQDIKLCINKNVIVMTTFVLYIIPLITFFIFGGILQIFCTNDNIIAPMSFLGGTCGMFIAKTISNKLMTLSSFQPIMIN</sequence>
<dbReference type="OrthoDB" id="9795854at2"/>
<dbReference type="PANTHER" id="PTHR35867:SF1">
    <property type="entry name" value="PROTEIN RSEC"/>
    <property type="match status" value="1"/>
</dbReference>
<gene>
    <name evidence="2" type="primary">rseC</name>
    <name evidence="2" type="ORF">ERCICUMA2628_627</name>
</gene>
<accession>A0A451D3M3</accession>
<name>A0A451D3M3_9GAMM</name>
<dbReference type="Pfam" id="PF04246">
    <property type="entry name" value="RseC_MucC"/>
    <property type="match status" value="1"/>
</dbReference>
<keyword evidence="1" id="KW-1133">Transmembrane helix</keyword>